<dbReference type="InterPro" id="IPR018753">
    <property type="entry name" value="GapR-like"/>
</dbReference>
<evidence type="ECO:0000313" key="4">
    <source>
        <dbReference type="EMBL" id="KIJ89330.1"/>
    </source>
</evidence>
<accession>A0A0C2REI7</accession>
<organism evidence="4 5">
    <name type="scientific">Rickettsia asembonensis</name>
    <dbReference type="NCBI Taxonomy" id="1068590"/>
    <lineage>
        <taxon>Bacteria</taxon>
        <taxon>Pseudomonadati</taxon>
        <taxon>Pseudomonadota</taxon>
        <taxon>Alphaproteobacteria</taxon>
        <taxon>Rickettsiales</taxon>
        <taxon>Rickettsiaceae</taxon>
        <taxon>Rickettsieae</taxon>
        <taxon>Rickettsia</taxon>
        <taxon>spotted fever group</taxon>
    </lineage>
</organism>
<keyword evidence="2" id="KW-0175">Coiled coil</keyword>
<dbReference type="Pfam" id="PF10073">
    <property type="entry name" value="GapR_DNA-bd"/>
    <property type="match status" value="1"/>
</dbReference>
<dbReference type="AlphaFoldDB" id="A0A0C2REI7"/>
<dbReference type="GO" id="GO:0003677">
    <property type="term" value="F:DNA binding"/>
    <property type="evidence" value="ECO:0007669"/>
    <property type="project" value="InterPro"/>
</dbReference>
<keyword evidence="5" id="KW-1185">Reference proteome</keyword>
<name>A0A0C2REI7_9RICK</name>
<dbReference type="NCBIfam" id="NF010247">
    <property type="entry name" value="PRK13694.1"/>
    <property type="match status" value="1"/>
</dbReference>
<dbReference type="Proteomes" id="UP000031952">
    <property type="component" value="Unassembled WGS sequence"/>
</dbReference>
<feature type="coiled-coil region" evidence="2">
    <location>
        <begin position="3"/>
        <end position="37"/>
    </location>
</feature>
<dbReference type="HAMAP" id="MF_00797">
    <property type="entry name" value="UPF0335"/>
    <property type="match status" value="1"/>
</dbReference>
<feature type="domain" description="GapR-like DNA-binding" evidence="3">
    <location>
        <begin position="7"/>
        <end position="77"/>
    </location>
</feature>
<dbReference type="EMBL" id="JWSW01000001">
    <property type="protein sequence ID" value="KIJ89330.1"/>
    <property type="molecule type" value="Genomic_DNA"/>
</dbReference>
<gene>
    <name evidence="4" type="ORF">SB78_00260</name>
</gene>
<comment type="caution">
    <text evidence="4">The sequence shown here is derived from an EMBL/GenBank/DDBJ whole genome shotgun (WGS) entry which is preliminary data.</text>
</comment>
<comment type="similarity">
    <text evidence="1">Belongs to the UPF0335 family.</text>
</comment>
<sequence>MSEVVVKEQLEQYISKIERLEQEKADLSQEVKDIFQDAYSHGFDVKAMKSILKLKKLDKDKLAEQDAMLELYRDTLGI</sequence>
<dbReference type="RefSeq" id="WP_041077561.1">
    <property type="nucleotide sequence ID" value="NZ_CP116496.1"/>
</dbReference>
<proteinExistence type="inferred from homology"/>
<evidence type="ECO:0000256" key="1">
    <source>
        <dbReference type="HAMAP-Rule" id="MF_00797"/>
    </source>
</evidence>
<protein>
    <recommendedName>
        <fullName evidence="1">UPF0335 protein SB78_00260</fullName>
    </recommendedName>
</protein>
<evidence type="ECO:0000259" key="3">
    <source>
        <dbReference type="Pfam" id="PF10073"/>
    </source>
</evidence>
<evidence type="ECO:0000256" key="2">
    <source>
        <dbReference type="SAM" id="Coils"/>
    </source>
</evidence>
<dbReference type="InterPro" id="IPR046367">
    <property type="entry name" value="GapR-like_DNA-bd"/>
</dbReference>
<evidence type="ECO:0000313" key="5">
    <source>
        <dbReference type="Proteomes" id="UP000031952"/>
    </source>
</evidence>
<reference evidence="4 5" key="1">
    <citation type="submission" date="2014-12" db="EMBL/GenBank/DDBJ databases">
        <title>Whole genome sequence of Candidatus Rickettsia asemboensis strain NMRCii isolated from cat fleas in west Kenya.</title>
        <authorList>
            <person name="Jima D."/>
            <person name="Luce-Fedrow A."/>
            <person name="Yang Y."/>
            <person name="Maina A.N."/>
            <person name="Snesrud E.C."/>
            <person name="Jarman R.G."/>
            <person name="Richards A.L."/>
            <person name="Hang J."/>
        </authorList>
    </citation>
    <scope>NUCLEOTIDE SEQUENCE [LARGE SCALE GENOMIC DNA]</scope>
    <source>
        <strain evidence="4 5">NMRCii</strain>
    </source>
</reference>